<proteinExistence type="predicted"/>
<accession>A0A3Q0KXP2</accession>
<protein>
    <submittedName>
        <fullName evidence="2">Uncharacterized protein</fullName>
    </submittedName>
</protein>
<sequence>MDEEILGYLPCSKCKTPKKIIQGQGKRARFLRARCKCGPDCRTGEDIQAYFATYKPLEEVEQMLKPTPEPVTEPVPEPEPQNNKTTTSANSNAAKFLIGGFCFLLGNVTAKVLGANNG</sequence>
<evidence type="ECO:0000256" key="1">
    <source>
        <dbReference type="SAM" id="MobiDB-lite"/>
    </source>
</evidence>
<evidence type="ECO:0000313" key="2">
    <source>
        <dbReference type="EMBL" id="AAO07263.1"/>
    </source>
</evidence>
<reference evidence="2 3" key="3">
    <citation type="journal article" date="2011" name="Mol. Syst. Biol.">
        <title>Integrative genome-scale metabolic analysis of Vibrio vulnificus for drug targeting and discovery.</title>
        <authorList>
            <person name="Kim H.U."/>
            <person name="Kim S.Y."/>
            <person name="Jeong H."/>
            <person name="Kim T.Y."/>
            <person name="Kim J.J."/>
            <person name="Choy H.E."/>
            <person name="Yi K.Y."/>
            <person name="Rhee J.H."/>
            <person name="Lee S.Y."/>
        </authorList>
    </citation>
    <scope>NUCLEOTIDE SEQUENCE [LARGE SCALE GENOMIC DNA]</scope>
    <source>
        <strain evidence="2 3">CMCP6</strain>
    </source>
</reference>
<reference evidence="2 3" key="2">
    <citation type="journal article" date="2003" name="Infect. Immun.">
        <title>Characterization and pathogenic significance of Vibrio vulnificus antigens preferentially expressed in septicemic patients.</title>
        <authorList>
            <person name="Kim Y.R."/>
            <person name="Lee S.E."/>
            <person name="Kim C.M."/>
            <person name="Kim S.Y."/>
            <person name="Shin E.K."/>
            <person name="Shin D.H."/>
            <person name="Chung S.S."/>
            <person name="Choy H.E."/>
            <person name="Progulske-Fox A."/>
            <person name="Hillman J.D."/>
            <person name="Handfield M."/>
            <person name="Rhee J.H."/>
        </authorList>
    </citation>
    <scope>NUCLEOTIDE SEQUENCE [LARGE SCALE GENOMIC DNA]</scope>
    <source>
        <strain evidence="2 3">CMCP6</strain>
    </source>
</reference>
<feature type="region of interest" description="Disordered" evidence="1">
    <location>
        <begin position="65"/>
        <end position="88"/>
    </location>
</feature>
<feature type="compositionally biased region" description="Pro residues" evidence="1">
    <location>
        <begin position="67"/>
        <end position="79"/>
    </location>
</feature>
<dbReference type="Proteomes" id="UP000002275">
    <property type="component" value="Chromosome II"/>
</dbReference>
<dbReference type="AlphaFoldDB" id="A0A3Q0KXP2"/>
<name>A0A3Q0KXP2_VIBVU</name>
<dbReference type="RefSeq" id="WP_011081266.1">
    <property type="nucleotide sequence ID" value="NC_004460.2"/>
</dbReference>
<dbReference type="KEGG" id="vvu:VV2_0302"/>
<evidence type="ECO:0000313" key="3">
    <source>
        <dbReference type="Proteomes" id="UP000002275"/>
    </source>
</evidence>
<organism evidence="2 3">
    <name type="scientific">Vibrio vulnificus (strain CMCP6)</name>
    <dbReference type="NCBI Taxonomy" id="216895"/>
    <lineage>
        <taxon>Bacteria</taxon>
        <taxon>Pseudomonadati</taxon>
        <taxon>Pseudomonadota</taxon>
        <taxon>Gammaproteobacteria</taxon>
        <taxon>Vibrionales</taxon>
        <taxon>Vibrionaceae</taxon>
        <taxon>Vibrio</taxon>
    </lineage>
</organism>
<gene>
    <name evidence="2" type="ordered locus">VV2_0302</name>
</gene>
<dbReference type="EMBL" id="AE016796">
    <property type="protein sequence ID" value="AAO07263.1"/>
    <property type="molecule type" value="Genomic_DNA"/>
</dbReference>
<reference evidence="3" key="1">
    <citation type="submission" date="2002-12" db="EMBL/GenBank/DDBJ databases">
        <title>Complete genome sequence of Vibrio vulnificus CMCP6.</title>
        <authorList>
            <person name="Rhee J.H."/>
            <person name="Kim S.Y."/>
            <person name="Chung S.S."/>
            <person name="Kim J.J."/>
            <person name="Moon Y.H."/>
            <person name="Jeong H."/>
            <person name="Choy H.E."/>
        </authorList>
    </citation>
    <scope>NUCLEOTIDE SEQUENCE [LARGE SCALE GENOMIC DNA]</scope>
    <source>
        <strain evidence="3">CMCP6</strain>
    </source>
</reference>